<keyword evidence="3" id="KW-1185">Reference proteome</keyword>
<dbReference type="KEGG" id="axe:P40_18030"/>
<dbReference type="GO" id="GO:0004497">
    <property type="term" value="F:monooxygenase activity"/>
    <property type="evidence" value="ECO:0007669"/>
    <property type="project" value="UniProtKB-KW"/>
</dbReference>
<name>A0A9Q3W6V8_9GAMM</name>
<dbReference type="Proteomes" id="UP001107961">
    <property type="component" value="Unassembled WGS sequence"/>
</dbReference>
<keyword evidence="2" id="KW-0503">Monooxygenase</keyword>
<dbReference type="Gene3D" id="3.30.70.100">
    <property type="match status" value="1"/>
</dbReference>
<feature type="domain" description="ABM" evidence="1">
    <location>
        <begin position="2"/>
        <end position="91"/>
    </location>
</feature>
<organism evidence="2 3">
    <name type="scientific">Alloalcanivorax xenomutans</name>
    <dbReference type="NCBI Taxonomy" id="1094342"/>
    <lineage>
        <taxon>Bacteria</taxon>
        <taxon>Pseudomonadati</taxon>
        <taxon>Pseudomonadota</taxon>
        <taxon>Gammaproteobacteria</taxon>
        <taxon>Oceanospirillales</taxon>
        <taxon>Alcanivoracaceae</taxon>
        <taxon>Alloalcanivorax</taxon>
    </lineage>
</organism>
<comment type="caution">
    <text evidence="2">The sequence shown here is derived from an EMBL/GenBank/DDBJ whole genome shotgun (WGS) entry which is preliminary data.</text>
</comment>
<keyword evidence="2" id="KW-0560">Oxidoreductase</keyword>
<dbReference type="PROSITE" id="PS51725">
    <property type="entry name" value="ABM"/>
    <property type="match status" value="1"/>
</dbReference>
<protein>
    <submittedName>
        <fullName evidence="2">Antibiotic biosynthesis monooxygenase</fullName>
    </submittedName>
</protein>
<accession>A0A9Q3W6V8</accession>
<evidence type="ECO:0000313" key="2">
    <source>
        <dbReference type="EMBL" id="MCE7509886.1"/>
    </source>
</evidence>
<dbReference type="InterPro" id="IPR007138">
    <property type="entry name" value="ABM_dom"/>
</dbReference>
<dbReference type="AlphaFoldDB" id="A0A9Q3W6V8"/>
<reference evidence="2" key="1">
    <citation type="submission" date="2022-01" db="EMBL/GenBank/DDBJ databases">
        <authorList>
            <person name="Karlyshev A.V."/>
            <person name="Jaspars M."/>
        </authorList>
    </citation>
    <scope>NUCLEOTIDE SEQUENCE</scope>
    <source>
        <strain evidence="2">AGSA3-2</strain>
    </source>
</reference>
<dbReference type="RefSeq" id="WP_022995766.1">
    <property type="nucleotide sequence ID" value="NZ_CP012331.1"/>
</dbReference>
<dbReference type="Pfam" id="PF03992">
    <property type="entry name" value="ABM"/>
    <property type="match status" value="1"/>
</dbReference>
<dbReference type="InterPro" id="IPR011008">
    <property type="entry name" value="Dimeric_a/b-barrel"/>
</dbReference>
<dbReference type="GeneID" id="94688218"/>
<gene>
    <name evidence="2" type="ORF">LZG35_14705</name>
</gene>
<dbReference type="InterPro" id="IPR050744">
    <property type="entry name" value="AI-2_Isomerase_LsrG"/>
</dbReference>
<dbReference type="PANTHER" id="PTHR33336:SF15">
    <property type="entry name" value="ABM DOMAIN-CONTAINING PROTEIN"/>
    <property type="match status" value="1"/>
</dbReference>
<evidence type="ECO:0000259" key="1">
    <source>
        <dbReference type="PROSITE" id="PS51725"/>
    </source>
</evidence>
<dbReference type="PANTHER" id="PTHR33336">
    <property type="entry name" value="QUINOL MONOOXYGENASE YGIN-RELATED"/>
    <property type="match status" value="1"/>
</dbReference>
<evidence type="ECO:0000313" key="3">
    <source>
        <dbReference type="Proteomes" id="UP001107961"/>
    </source>
</evidence>
<dbReference type="EMBL" id="JAJVKT010000018">
    <property type="protein sequence ID" value="MCE7509886.1"/>
    <property type="molecule type" value="Genomic_DNA"/>
</dbReference>
<proteinExistence type="predicted"/>
<dbReference type="SUPFAM" id="SSF54909">
    <property type="entry name" value="Dimeric alpha+beta barrel"/>
    <property type="match status" value="1"/>
</dbReference>
<sequence length="119" mass="13773">MVIVKGLIPVRDDLRDDALALIQTLAREARLEEGCVSYEVYVQADSPRVIMLWQQWRDLDALERHFDSDHLDDFLDRIPDMIDGEVHSLRFDVTGEDEEEIDDVPPRLDMVLGDDTVLH</sequence>